<proteinExistence type="predicted"/>
<keyword evidence="3" id="KW-1185">Reference proteome</keyword>
<gene>
    <name evidence="2" type="ORF">GCM10025783_23310</name>
</gene>
<comment type="caution">
    <text evidence="2">The sequence shown here is derived from an EMBL/GenBank/DDBJ whole genome shotgun (WGS) entry which is preliminary data.</text>
</comment>
<dbReference type="EMBL" id="BAABLP010000004">
    <property type="protein sequence ID" value="GAA4750156.1"/>
    <property type="molecule type" value="Genomic_DNA"/>
</dbReference>
<organism evidence="2 3">
    <name type="scientific">Amnibacterium soli</name>
    <dbReference type="NCBI Taxonomy" id="1282736"/>
    <lineage>
        <taxon>Bacteria</taxon>
        <taxon>Bacillati</taxon>
        <taxon>Actinomycetota</taxon>
        <taxon>Actinomycetes</taxon>
        <taxon>Micrococcales</taxon>
        <taxon>Microbacteriaceae</taxon>
        <taxon>Amnibacterium</taxon>
    </lineage>
</organism>
<evidence type="ECO:0000313" key="2">
    <source>
        <dbReference type="EMBL" id="GAA4750156.1"/>
    </source>
</evidence>
<protein>
    <submittedName>
        <fullName evidence="2">Uncharacterized protein</fullName>
    </submittedName>
</protein>
<name>A0ABP8Z991_9MICO</name>
<dbReference type="Proteomes" id="UP001500121">
    <property type="component" value="Unassembled WGS sequence"/>
</dbReference>
<feature type="region of interest" description="Disordered" evidence="1">
    <location>
        <begin position="82"/>
        <end position="105"/>
    </location>
</feature>
<reference evidence="3" key="1">
    <citation type="journal article" date="2019" name="Int. J. Syst. Evol. Microbiol.">
        <title>The Global Catalogue of Microorganisms (GCM) 10K type strain sequencing project: providing services to taxonomists for standard genome sequencing and annotation.</title>
        <authorList>
            <consortium name="The Broad Institute Genomics Platform"/>
            <consortium name="The Broad Institute Genome Sequencing Center for Infectious Disease"/>
            <person name="Wu L."/>
            <person name="Ma J."/>
        </authorList>
    </citation>
    <scope>NUCLEOTIDE SEQUENCE [LARGE SCALE GENOMIC DNA]</scope>
    <source>
        <strain evidence="3">JCM 19015</strain>
    </source>
</reference>
<evidence type="ECO:0000256" key="1">
    <source>
        <dbReference type="SAM" id="MobiDB-lite"/>
    </source>
</evidence>
<evidence type="ECO:0000313" key="3">
    <source>
        <dbReference type="Proteomes" id="UP001500121"/>
    </source>
</evidence>
<accession>A0ABP8Z991</accession>
<sequence>MSAEEAAGRSYSSWSCSALTVLLFLNAGLLERAGFAMSPVLFWADAVLRRRDECRKIRPAAAGGALCGSYGSRPAAPLPARSRTAAVPVSATPCGPPDVGARAYP</sequence>